<dbReference type="SMART" id="SM00936">
    <property type="entry name" value="PBP5_C"/>
    <property type="match status" value="1"/>
</dbReference>
<dbReference type="GO" id="GO:0008360">
    <property type="term" value="P:regulation of cell shape"/>
    <property type="evidence" value="ECO:0007669"/>
    <property type="project" value="UniProtKB-KW"/>
</dbReference>
<evidence type="ECO:0000256" key="2">
    <source>
        <dbReference type="ARBA" id="ARBA00004752"/>
    </source>
</evidence>
<dbReference type="InterPro" id="IPR037167">
    <property type="entry name" value="Peptidase_S11_C_sf"/>
</dbReference>
<evidence type="ECO:0000256" key="6">
    <source>
        <dbReference type="ARBA" id="ARBA00022670"/>
    </source>
</evidence>
<evidence type="ECO:0000256" key="3">
    <source>
        <dbReference type="ARBA" id="ARBA00007164"/>
    </source>
</evidence>
<comment type="function">
    <text evidence="1">Removes C-terminal D-alanyl residues from sugar-peptide cell wall precursors.</text>
</comment>
<feature type="chain" id="PRO_5011644912" description="serine-type D-Ala-D-Ala carboxypeptidase" evidence="16">
    <location>
        <begin position="33"/>
        <end position="398"/>
    </location>
</feature>
<name>A0A1H3Y589_9BURK</name>
<keyword evidence="19" id="KW-1185">Reference proteome</keyword>
<evidence type="ECO:0000256" key="12">
    <source>
        <dbReference type="ARBA" id="ARBA00034000"/>
    </source>
</evidence>
<evidence type="ECO:0000259" key="17">
    <source>
        <dbReference type="SMART" id="SM00936"/>
    </source>
</evidence>
<dbReference type="InterPro" id="IPR012338">
    <property type="entry name" value="Beta-lactam/transpept-like"/>
</dbReference>
<reference evidence="19" key="1">
    <citation type="submission" date="2016-10" db="EMBL/GenBank/DDBJ databases">
        <authorList>
            <person name="Varghese N."/>
            <person name="Submissions S."/>
        </authorList>
    </citation>
    <scope>NUCLEOTIDE SEQUENCE [LARGE SCALE GENOMIC DNA]</scope>
    <source>
        <strain evidence="19">LMG 24000</strain>
    </source>
</reference>
<evidence type="ECO:0000256" key="13">
    <source>
        <dbReference type="PIRSR" id="PIRSR618044-1"/>
    </source>
</evidence>
<keyword evidence="8" id="KW-0378">Hydrolase</keyword>
<dbReference type="SUPFAM" id="SSF69189">
    <property type="entry name" value="Penicillin-binding protein associated domain"/>
    <property type="match status" value="1"/>
</dbReference>
<dbReference type="EC" id="3.4.16.4" evidence="4"/>
<dbReference type="UniPathway" id="UPA00219"/>
<evidence type="ECO:0000313" key="18">
    <source>
        <dbReference type="EMBL" id="SEA06004.1"/>
    </source>
</evidence>
<evidence type="ECO:0000256" key="9">
    <source>
        <dbReference type="ARBA" id="ARBA00022960"/>
    </source>
</evidence>
<keyword evidence="7 16" id="KW-0732">Signal</keyword>
<feature type="domain" description="Peptidase S11 D-Ala-D-Ala carboxypeptidase A C-terminal" evidence="17">
    <location>
        <begin position="289"/>
        <end position="379"/>
    </location>
</feature>
<comment type="similarity">
    <text evidence="3 15">Belongs to the peptidase S11 family.</text>
</comment>
<dbReference type="Pfam" id="PF00768">
    <property type="entry name" value="Peptidase_S11"/>
    <property type="match status" value="1"/>
</dbReference>
<evidence type="ECO:0000256" key="8">
    <source>
        <dbReference type="ARBA" id="ARBA00022801"/>
    </source>
</evidence>
<dbReference type="STRING" id="83784.SAMN05192564_101142"/>
<dbReference type="InterPro" id="IPR012907">
    <property type="entry name" value="Peptidase_S11_C"/>
</dbReference>
<dbReference type="GO" id="GO:0009002">
    <property type="term" value="F:serine-type D-Ala-D-Ala carboxypeptidase activity"/>
    <property type="evidence" value="ECO:0007669"/>
    <property type="project" value="UniProtKB-EC"/>
</dbReference>
<dbReference type="PANTHER" id="PTHR21581:SF6">
    <property type="entry name" value="TRAFFICKING PROTEIN PARTICLE COMPLEX SUBUNIT 12"/>
    <property type="match status" value="1"/>
</dbReference>
<evidence type="ECO:0000256" key="1">
    <source>
        <dbReference type="ARBA" id="ARBA00003217"/>
    </source>
</evidence>
<keyword evidence="5" id="KW-0121">Carboxypeptidase</keyword>
<dbReference type="Pfam" id="PF07943">
    <property type="entry name" value="PBP5_C"/>
    <property type="match status" value="1"/>
</dbReference>
<dbReference type="InterPro" id="IPR001967">
    <property type="entry name" value="Peptidase_S11_N"/>
</dbReference>
<feature type="active site" description="Acyl-ester intermediate" evidence="13">
    <location>
        <position position="68"/>
    </location>
</feature>
<feature type="active site" description="Proton acceptor" evidence="13">
    <location>
        <position position="71"/>
    </location>
</feature>
<evidence type="ECO:0000256" key="7">
    <source>
        <dbReference type="ARBA" id="ARBA00022729"/>
    </source>
</evidence>
<proteinExistence type="inferred from homology"/>
<accession>A0A1H3Y589</accession>
<evidence type="ECO:0000256" key="16">
    <source>
        <dbReference type="SAM" id="SignalP"/>
    </source>
</evidence>
<dbReference type="InterPro" id="IPR018044">
    <property type="entry name" value="Peptidase_S11"/>
</dbReference>
<dbReference type="EMBL" id="FNRQ01000001">
    <property type="protein sequence ID" value="SEA06004.1"/>
    <property type="molecule type" value="Genomic_DNA"/>
</dbReference>
<evidence type="ECO:0000256" key="5">
    <source>
        <dbReference type="ARBA" id="ARBA00022645"/>
    </source>
</evidence>
<dbReference type="GO" id="GO:0006508">
    <property type="term" value="P:proteolysis"/>
    <property type="evidence" value="ECO:0007669"/>
    <property type="project" value="UniProtKB-KW"/>
</dbReference>
<evidence type="ECO:0000256" key="15">
    <source>
        <dbReference type="RuleBase" id="RU004016"/>
    </source>
</evidence>
<keyword evidence="6" id="KW-0645">Protease</keyword>
<dbReference type="Proteomes" id="UP000198638">
    <property type="component" value="Unassembled WGS sequence"/>
</dbReference>
<comment type="pathway">
    <text evidence="2">Cell wall biogenesis; peptidoglycan biosynthesis.</text>
</comment>
<evidence type="ECO:0000256" key="14">
    <source>
        <dbReference type="PIRSR" id="PIRSR618044-2"/>
    </source>
</evidence>
<sequence>MSLASFAPSSIRRTVALGVLLPAALVASTAFAQVAPPGVNARSWVLVDATANQVLASGNPDERVEPASLTKLMTAYLVFDALQKKKITMDQTIMPSEAVRRVRTDESRMFIEANKPVTVHDLVYGMIVQSGNDAAIALAELVGGSETQFVSMMNAEALRLGMKSTHYADVNGMPDPQHYTTAGDLAILSTRLIRDFPDYYSIFSVREFTYNKIKQPNRNRLLWLDPTVDGLKTGHTQAAGYCLIATAKRPLPGSPDATRRLVTVMMGEPKEHDRVQDSLKMLNYGYTAYDTVRLYKAGQVIGTPRVYKGAADTIRIGVKSDQFITVPKGVGDKAKPQVELTDPLIAPITDGQQVGTAKIVADGKTLAEIPVVALQAVPQAGIVGRVWDSMMLMFNKKK</sequence>
<keyword evidence="10" id="KW-0573">Peptidoglycan synthesis</keyword>
<dbReference type="GO" id="GO:0071555">
    <property type="term" value="P:cell wall organization"/>
    <property type="evidence" value="ECO:0007669"/>
    <property type="project" value="UniProtKB-KW"/>
</dbReference>
<feature type="active site" evidence="13">
    <location>
        <position position="130"/>
    </location>
</feature>
<dbReference type="SUPFAM" id="SSF56601">
    <property type="entry name" value="beta-lactamase/transpeptidase-like"/>
    <property type="match status" value="1"/>
</dbReference>
<dbReference type="Gene3D" id="3.40.710.10">
    <property type="entry name" value="DD-peptidase/beta-lactamase superfamily"/>
    <property type="match status" value="1"/>
</dbReference>
<dbReference type="AlphaFoldDB" id="A0A1H3Y589"/>
<keyword evidence="9" id="KW-0133">Cell shape</keyword>
<evidence type="ECO:0000256" key="4">
    <source>
        <dbReference type="ARBA" id="ARBA00012448"/>
    </source>
</evidence>
<evidence type="ECO:0000256" key="10">
    <source>
        <dbReference type="ARBA" id="ARBA00022984"/>
    </source>
</evidence>
<protein>
    <recommendedName>
        <fullName evidence="4">serine-type D-Ala-D-Ala carboxypeptidase</fullName>
        <ecNumber evidence="4">3.4.16.4</ecNumber>
    </recommendedName>
</protein>
<dbReference type="GO" id="GO:0009252">
    <property type="term" value="P:peptidoglycan biosynthetic process"/>
    <property type="evidence" value="ECO:0007669"/>
    <property type="project" value="UniProtKB-UniPathway"/>
</dbReference>
<feature type="signal peptide" evidence="16">
    <location>
        <begin position="1"/>
        <end position="32"/>
    </location>
</feature>
<dbReference type="Gene3D" id="2.60.410.10">
    <property type="entry name" value="D-Ala-D-Ala carboxypeptidase, C-terminal domain"/>
    <property type="match status" value="1"/>
</dbReference>
<keyword evidence="11" id="KW-0961">Cell wall biogenesis/degradation</keyword>
<comment type="catalytic activity">
    <reaction evidence="12">
        <text>Preferential cleavage: (Ac)2-L-Lys-D-Ala-|-D-Ala. Also transpeptidation of peptidyl-alanyl moieties that are N-acyl substituents of D-alanine.</text>
        <dbReference type="EC" id="3.4.16.4"/>
    </reaction>
</comment>
<evidence type="ECO:0000256" key="11">
    <source>
        <dbReference type="ARBA" id="ARBA00023316"/>
    </source>
</evidence>
<gene>
    <name evidence="18" type="ORF">SAMN05192564_101142</name>
</gene>
<dbReference type="PANTHER" id="PTHR21581">
    <property type="entry name" value="D-ALANYL-D-ALANINE CARBOXYPEPTIDASE"/>
    <property type="match status" value="1"/>
</dbReference>
<dbReference type="InterPro" id="IPR015956">
    <property type="entry name" value="Peniciliin-bd_prot_C_sf"/>
</dbReference>
<evidence type="ECO:0000313" key="19">
    <source>
        <dbReference type="Proteomes" id="UP000198638"/>
    </source>
</evidence>
<organism evidence="18 19">
    <name type="scientific">Paraburkholderia sartisoli</name>
    <dbReference type="NCBI Taxonomy" id="83784"/>
    <lineage>
        <taxon>Bacteria</taxon>
        <taxon>Pseudomonadati</taxon>
        <taxon>Pseudomonadota</taxon>
        <taxon>Betaproteobacteria</taxon>
        <taxon>Burkholderiales</taxon>
        <taxon>Burkholderiaceae</taxon>
        <taxon>Paraburkholderia</taxon>
    </lineage>
</organism>
<feature type="binding site" evidence="14">
    <location>
        <position position="232"/>
    </location>
    <ligand>
        <name>substrate</name>
    </ligand>
</feature>
<dbReference type="PRINTS" id="PR00725">
    <property type="entry name" value="DADACBPTASE1"/>
</dbReference>